<proteinExistence type="predicted"/>
<protein>
    <submittedName>
        <fullName evidence="1">Uncharacterized protein</fullName>
    </submittedName>
</protein>
<dbReference type="Proteomes" id="UP000028782">
    <property type="component" value="Chromosome"/>
</dbReference>
<evidence type="ECO:0000313" key="2">
    <source>
        <dbReference type="Proteomes" id="UP000028782"/>
    </source>
</evidence>
<organism evidence="1 2">
    <name type="scientific">Comamonas testosteroni TK102</name>
    <dbReference type="NCBI Taxonomy" id="1392005"/>
    <lineage>
        <taxon>Bacteria</taxon>
        <taxon>Pseudomonadati</taxon>
        <taxon>Pseudomonadota</taxon>
        <taxon>Betaproteobacteria</taxon>
        <taxon>Burkholderiales</taxon>
        <taxon>Comamonadaceae</taxon>
        <taxon>Comamonas</taxon>
    </lineage>
</organism>
<sequence length="39" mass="4463">MHLPVIELLLSLFFLAGSQLRSNEIIVRPETIKGIVNWD</sequence>
<dbReference type="HOGENOM" id="CLU_3308016_0_0_4"/>
<reference evidence="1 2" key="1">
    <citation type="journal article" date="2014" name="Genome Announc.">
        <title>Complete Genome Sequence of Polychlorinated Biphenyl Degrader Comamonas testosteroni TK102 (NBRC 109938).</title>
        <authorList>
            <person name="Fukuda K."/>
            <person name="Hosoyama A."/>
            <person name="Tsuchikane K."/>
            <person name="Ohji S."/>
            <person name="Yamazoe A."/>
            <person name="Fujita N."/>
            <person name="Shintani M."/>
            <person name="Kimbara K."/>
        </authorList>
    </citation>
    <scope>NUCLEOTIDE SEQUENCE [LARGE SCALE GENOMIC DNA]</scope>
    <source>
        <strain evidence="1">TK102</strain>
    </source>
</reference>
<dbReference type="AlphaFoldDB" id="A0A076PSK4"/>
<accession>A0A076PSK4</accession>
<evidence type="ECO:0000313" key="1">
    <source>
        <dbReference type="EMBL" id="AIJ46332.1"/>
    </source>
</evidence>
<dbReference type="KEGG" id="ctes:O987_11055"/>
<gene>
    <name evidence="1" type="ORF">O987_11055</name>
</gene>
<name>A0A076PSK4_COMTE</name>
<dbReference type="EMBL" id="CP006704">
    <property type="protein sequence ID" value="AIJ46332.1"/>
    <property type="molecule type" value="Genomic_DNA"/>
</dbReference>